<dbReference type="AlphaFoldDB" id="A0A7N6FDA2"/>
<name>A0A7N6FDA2_ANATE</name>
<evidence type="ECO:0000256" key="7">
    <source>
        <dbReference type="ARBA" id="ARBA00022792"/>
    </source>
</evidence>
<dbReference type="PROSITE" id="PS50893">
    <property type="entry name" value="ABC_TRANSPORTER_2"/>
    <property type="match status" value="1"/>
</dbReference>
<dbReference type="PANTHER" id="PTHR43394">
    <property type="entry name" value="ATP-DEPENDENT PERMEASE MDL1, MITOCHONDRIAL"/>
    <property type="match status" value="1"/>
</dbReference>
<feature type="chain" id="PRO_5031203722" description="Mitochondrial potassium channel ATP-binding subunit" evidence="19">
    <location>
        <begin position="20"/>
        <end position="498"/>
    </location>
</feature>
<dbReference type="PROSITE" id="PS50929">
    <property type="entry name" value="ABC_TM1F"/>
    <property type="match status" value="1"/>
</dbReference>
<evidence type="ECO:0000256" key="12">
    <source>
        <dbReference type="ARBA" id="ARBA00023065"/>
    </source>
</evidence>
<evidence type="ECO:0000256" key="5">
    <source>
        <dbReference type="ARBA" id="ARBA00022692"/>
    </source>
</evidence>
<evidence type="ECO:0000256" key="18">
    <source>
        <dbReference type="SAM" id="Phobius"/>
    </source>
</evidence>
<dbReference type="InterPro" id="IPR027417">
    <property type="entry name" value="P-loop_NTPase"/>
</dbReference>
<evidence type="ECO:0000256" key="8">
    <source>
        <dbReference type="ARBA" id="ARBA00022840"/>
    </source>
</evidence>
<dbReference type="InterPro" id="IPR036640">
    <property type="entry name" value="ABC1_TM_sf"/>
</dbReference>
<dbReference type="GO" id="GO:0005743">
    <property type="term" value="C:mitochondrial inner membrane"/>
    <property type="evidence" value="ECO:0007669"/>
    <property type="project" value="UniProtKB-SubCell"/>
</dbReference>
<dbReference type="SUPFAM" id="SSF52540">
    <property type="entry name" value="P-loop containing nucleoside triphosphate hydrolases"/>
    <property type="match status" value="1"/>
</dbReference>
<keyword evidence="4" id="KW-0633">Potassium transport</keyword>
<dbReference type="Pfam" id="PF00664">
    <property type="entry name" value="ABC_membrane"/>
    <property type="match status" value="1"/>
</dbReference>
<keyword evidence="5 18" id="KW-0812">Transmembrane</keyword>
<dbReference type="GO" id="GO:0006813">
    <property type="term" value="P:potassium ion transport"/>
    <property type="evidence" value="ECO:0007669"/>
    <property type="project" value="UniProtKB-KW"/>
</dbReference>
<dbReference type="Proteomes" id="UP000265040">
    <property type="component" value="Chromosome 17"/>
</dbReference>
<proteinExistence type="inferred from homology"/>
<comment type="similarity">
    <text evidence="2">Belongs to the ABC transporter superfamily. ABCB family. Multidrug resistance exporter (TC 3.A.1.201) subfamily.</text>
</comment>
<keyword evidence="19" id="KW-0732">Signal</keyword>
<dbReference type="GeneTree" id="ENSGT00940000159126"/>
<feature type="transmembrane region" description="Helical" evidence="18">
    <location>
        <begin position="103"/>
        <end position="125"/>
    </location>
</feature>
<comment type="subcellular location">
    <subcellularLocation>
        <location evidence="1">Mitochondrion inner membrane</location>
        <topology evidence="1">Multi-pass membrane protein</topology>
    </subcellularLocation>
</comment>
<keyword evidence="23" id="KW-1185">Reference proteome</keyword>
<dbReference type="CDD" id="cd03249">
    <property type="entry name" value="ABC_MTABC3_MDL1_MDL2"/>
    <property type="match status" value="1"/>
</dbReference>
<feature type="signal peptide" evidence="19">
    <location>
        <begin position="1"/>
        <end position="19"/>
    </location>
</feature>
<reference evidence="22" key="3">
    <citation type="submission" date="2025-09" db="UniProtKB">
        <authorList>
            <consortium name="Ensembl"/>
        </authorList>
    </citation>
    <scope>IDENTIFICATION</scope>
</reference>
<dbReference type="Gene3D" id="1.20.1560.10">
    <property type="entry name" value="ABC transporter type 1, transmembrane domain"/>
    <property type="match status" value="1"/>
</dbReference>
<dbReference type="InterPro" id="IPR039421">
    <property type="entry name" value="Type_1_exporter"/>
</dbReference>
<evidence type="ECO:0000256" key="14">
    <source>
        <dbReference type="ARBA" id="ARBA00023136"/>
    </source>
</evidence>
<dbReference type="PROSITE" id="PS00211">
    <property type="entry name" value="ABC_TRANSPORTER_1"/>
    <property type="match status" value="1"/>
</dbReference>
<evidence type="ECO:0000313" key="22">
    <source>
        <dbReference type="Ensembl" id="ENSATEP00000052801.1"/>
    </source>
</evidence>
<evidence type="ECO:0000256" key="1">
    <source>
        <dbReference type="ARBA" id="ARBA00004448"/>
    </source>
</evidence>
<evidence type="ECO:0000256" key="11">
    <source>
        <dbReference type="ARBA" id="ARBA00022989"/>
    </source>
</evidence>
<dbReference type="GO" id="GO:0016887">
    <property type="term" value="F:ATP hydrolysis activity"/>
    <property type="evidence" value="ECO:0007669"/>
    <property type="project" value="InterPro"/>
</dbReference>
<dbReference type="InterPro" id="IPR017871">
    <property type="entry name" value="ABC_transporter-like_CS"/>
</dbReference>
<feature type="domain" description="ABC transmembrane type-1" evidence="21">
    <location>
        <begin position="83"/>
        <end position="244"/>
    </location>
</feature>
<keyword evidence="6" id="KW-0547">Nucleotide-binding</keyword>
<evidence type="ECO:0000256" key="16">
    <source>
        <dbReference type="ARBA" id="ARBA00041416"/>
    </source>
</evidence>
<evidence type="ECO:0000256" key="4">
    <source>
        <dbReference type="ARBA" id="ARBA00022538"/>
    </source>
</evidence>
<dbReference type="PANTHER" id="PTHR43394:SF17">
    <property type="entry name" value="MITOCHONDRIAL POTASSIUM CHANNEL ATP-BINDING SUBUNIT"/>
    <property type="match status" value="1"/>
</dbReference>
<keyword evidence="11 18" id="KW-1133">Transmembrane helix</keyword>
<dbReference type="Pfam" id="PF00005">
    <property type="entry name" value="ABC_tran"/>
    <property type="match status" value="1"/>
</dbReference>
<protein>
    <recommendedName>
        <fullName evidence="15">Mitochondrial potassium channel ATP-binding subunit</fullName>
    </recommendedName>
    <alternativeName>
        <fullName evidence="17">ATP-binding cassette sub-family B member 8, mitochondrial</fullName>
    </alternativeName>
    <alternativeName>
        <fullName evidence="16">Mitochondrial sulfonylurea-receptor</fullName>
    </alternativeName>
</protein>
<evidence type="ECO:0000313" key="23">
    <source>
        <dbReference type="Proteomes" id="UP000265040"/>
    </source>
</evidence>
<evidence type="ECO:0000256" key="17">
    <source>
        <dbReference type="ARBA" id="ARBA00042968"/>
    </source>
</evidence>
<dbReference type="FunFam" id="1.20.1560.10:FF:000016">
    <property type="entry name" value="ATP-binding cassette sub-family B member 8, mitochondrial"/>
    <property type="match status" value="1"/>
</dbReference>
<keyword evidence="8" id="KW-0067">ATP-binding</keyword>
<dbReference type="InterPro" id="IPR003439">
    <property type="entry name" value="ABC_transporter-like_ATP-bd"/>
</dbReference>
<keyword evidence="7" id="KW-0999">Mitochondrion inner membrane</keyword>
<reference evidence="22" key="1">
    <citation type="submission" date="2021-04" db="EMBL/GenBank/DDBJ databases">
        <authorList>
            <consortium name="Wellcome Sanger Institute Data Sharing"/>
        </authorList>
    </citation>
    <scope>NUCLEOTIDE SEQUENCE [LARGE SCALE GENOMIC DNA]</scope>
</reference>
<gene>
    <name evidence="22" type="primary">ABCB8</name>
</gene>
<keyword evidence="9" id="KW-0809">Transit peptide</keyword>
<feature type="domain" description="ABC transporter" evidence="20">
    <location>
        <begin position="279"/>
        <end position="497"/>
    </location>
</feature>
<dbReference type="GO" id="GO:0005524">
    <property type="term" value="F:ATP binding"/>
    <property type="evidence" value="ECO:0007669"/>
    <property type="project" value="UniProtKB-KW"/>
</dbReference>
<evidence type="ECO:0000256" key="13">
    <source>
        <dbReference type="ARBA" id="ARBA00023128"/>
    </source>
</evidence>
<evidence type="ECO:0000256" key="6">
    <source>
        <dbReference type="ARBA" id="ARBA00022741"/>
    </source>
</evidence>
<evidence type="ECO:0000256" key="10">
    <source>
        <dbReference type="ARBA" id="ARBA00022958"/>
    </source>
</evidence>
<keyword evidence="12" id="KW-0406">Ion transport</keyword>
<dbReference type="FunFam" id="3.40.50.300:FF:000403">
    <property type="entry name" value="ATP-binding cassette sub-family B member 8, mitochondrial"/>
    <property type="match status" value="1"/>
</dbReference>
<dbReference type="SUPFAM" id="SSF90123">
    <property type="entry name" value="ABC transporter transmembrane region"/>
    <property type="match status" value="1"/>
</dbReference>
<accession>A0A7N6FDA2</accession>
<evidence type="ECO:0000256" key="15">
    <source>
        <dbReference type="ARBA" id="ARBA00040439"/>
    </source>
</evidence>
<dbReference type="GO" id="GO:0015421">
    <property type="term" value="F:ABC-type oligopeptide transporter activity"/>
    <property type="evidence" value="ECO:0007669"/>
    <property type="project" value="TreeGrafter"/>
</dbReference>
<dbReference type="Ensembl" id="ENSATET00000060121.1">
    <property type="protein sequence ID" value="ENSATEP00000052801.1"/>
    <property type="gene ID" value="ENSATEG00000005929.3"/>
</dbReference>
<dbReference type="GO" id="GO:0090374">
    <property type="term" value="P:oligopeptide export from mitochondrion"/>
    <property type="evidence" value="ECO:0007669"/>
    <property type="project" value="TreeGrafter"/>
</dbReference>
<reference evidence="22" key="2">
    <citation type="submission" date="2025-08" db="UniProtKB">
        <authorList>
            <consortium name="Ensembl"/>
        </authorList>
    </citation>
    <scope>IDENTIFICATION</scope>
</reference>
<evidence type="ECO:0000256" key="9">
    <source>
        <dbReference type="ARBA" id="ARBA00022946"/>
    </source>
</evidence>
<sequence>MPKMFSCFLINHLLCAGPADEWLHYPAFKGGGESGCRHEKDPFCMLIEVQKQWATLVFNIQSAAYEDFSCLIPNPVLACLQGLRSITQTVGCFVSLYVISPKLTGLTVVVLPCLVGAGALIGSVLRRLSRLAQEQVAKATGVADEALGNVRTVKAFAMEERELYALEVDKSCEMNENLGAGIAVFQGLSNIALNCIVLGTIFAGGTLISNNEMSPGDLMSFLVASQTVQRSLASISILFGQMVRGISSGARVFEYLSLEPTIPLSGGGRIPYHSLIGRVDFMDISFSYPTRPGQQVLKRFNLTLPPCKTVAIVGESGGGKSTVAALLERFYDPTSGVIMLDGLDIRTLDPSWLRAQVIGFINQEPVLFGSSIMENIRFGKPEATDAEVINAAEQANAHRFITSFPDGYNTMVGERGVTLSGGQKQRIAIARALIKNPNILVLDEATSALDAESERVVQEALDRATRGRTVLIIAHRLSTIQGADLICVMSNGRIVEVS</sequence>
<evidence type="ECO:0000259" key="21">
    <source>
        <dbReference type="PROSITE" id="PS50929"/>
    </source>
</evidence>
<organism evidence="22 23">
    <name type="scientific">Anabas testudineus</name>
    <name type="common">Climbing perch</name>
    <name type="synonym">Anthias testudineus</name>
    <dbReference type="NCBI Taxonomy" id="64144"/>
    <lineage>
        <taxon>Eukaryota</taxon>
        <taxon>Metazoa</taxon>
        <taxon>Chordata</taxon>
        <taxon>Craniata</taxon>
        <taxon>Vertebrata</taxon>
        <taxon>Euteleostomi</taxon>
        <taxon>Actinopterygii</taxon>
        <taxon>Neopterygii</taxon>
        <taxon>Teleostei</taxon>
        <taxon>Neoteleostei</taxon>
        <taxon>Acanthomorphata</taxon>
        <taxon>Anabantaria</taxon>
        <taxon>Anabantiformes</taxon>
        <taxon>Anabantoidei</taxon>
        <taxon>Anabantidae</taxon>
        <taxon>Anabas</taxon>
    </lineage>
</organism>
<keyword evidence="3" id="KW-0813">Transport</keyword>
<keyword evidence="13" id="KW-0496">Mitochondrion</keyword>
<keyword evidence="14 18" id="KW-0472">Membrane</keyword>
<keyword evidence="10" id="KW-0630">Potassium</keyword>
<dbReference type="SMART" id="SM00382">
    <property type="entry name" value="AAA"/>
    <property type="match status" value="1"/>
</dbReference>
<evidence type="ECO:0000256" key="2">
    <source>
        <dbReference type="ARBA" id="ARBA00007577"/>
    </source>
</evidence>
<evidence type="ECO:0000256" key="19">
    <source>
        <dbReference type="SAM" id="SignalP"/>
    </source>
</evidence>
<dbReference type="InterPro" id="IPR003593">
    <property type="entry name" value="AAA+_ATPase"/>
</dbReference>
<evidence type="ECO:0000256" key="3">
    <source>
        <dbReference type="ARBA" id="ARBA00022448"/>
    </source>
</evidence>
<dbReference type="Gene3D" id="3.40.50.300">
    <property type="entry name" value="P-loop containing nucleotide triphosphate hydrolases"/>
    <property type="match status" value="1"/>
</dbReference>
<evidence type="ECO:0000259" key="20">
    <source>
        <dbReference type="PROSITE" id="PS50893"/>
    </source>
</evidence>
<dbReference type="InterPro" id="IPR011527">
    <property type="entry name" value="ABC1_TM_dom"/>
</dbReference>